<evidence type="ECO:0000313" key="3">
    <source>
        <dbReference type="Proteomes" id="UP001286456"/>
    </source>
</evidence>
<evidence type="ECO:0000256" key="1">
    <source>
        <dbReference type="SAM" id="MobiDB-lite"/>
    </source>
</evidence>
<evidence type="ECO:0008006" key="4">
    <source>
        <dbReference type="Google" id="ProtNLM"/>
    </source>
</evidence>
<organism evidence="2 3">
    <name type="scientific">Cercophora scortea</name>
    <dbReference type="NCBI Taxonomy" id="314031"/>
    <lineage>
        <taxon>Eukaryota</taxon>
        <taxon>Fungi</taxon>
        <taxon>Dikarya</taxon>
        <taxon>Ascomycota</taxon>
        <taxon>Pezizomycotina</taxon>
        <taxon>Sordariomycetes</taxon>
        <taxon>Sordariomycetidae</taxon>
        <taxon>Sordariales</taxon>
        <taxon>Lasiosphaeriaceae</taxon>
        <taxon>Cercophora</taxon>
    </lineage>
</organism>
<evidence type="ECO:0000313" key="2">
    <source>
        <dbReference type="EMBL" id="KAK3335233.1"/>
    </source>
</evidence>
<feature type="region of interest" description="Disordered" evidence="1">
    <location>
        <begin position="24"/>
        <end position="66"/>
    </location>
</feature>
<gene>
    <name evidence="2" type="ORF">B0T19DRAFT_3079</name>
</gene>
<keyword evidence="3" id="KW-1185">Reference proteome</keyword>
<reference evidence="2" key="2">
    <citation type="submission" date="2023-06" db="EMBL/GenBank/DDBJ databases">
        <authorList>
            <consortium name="Lawrence Berkeley National Laboratory"/>
            <person name="Haridas S."/>
            <person name="Hensen N."/>
            <person name="Bonometti L."/>
            <person name="Westerberg I."/>
            <person name="Brannstrom I.O."/>
            <person name="Guillou S."/>
            <person name="Cros-Aarteil S."/>
            <person name="Calhoun S."/>
            <person name="Kuo A."/>
            <person name="Mondo S."/>
            <person name="Pangilinan J."/>
            <person name="Riley R."/>
            <person name="Labutti K."/>
            <person name="Andreopoulos B."/>
            <person name="Lipzen A."/>
            <person name="Chen C."/>
            <person name="Yanf M."/>
            <person name="Daum C."/>
            <person name="Ng V."/>
            <person name="Clum A."/>
            <person name="Steindorff A."/>
            <person name="Ohm R."/>
            <person name="Martin F."/>
            <person name="Silar P."/>
            <person name="Natvig D."/>
            <person name="Lalanne C."/>
            <person name="Gautier V."/>
            <person name="Ament-Velasquez S.L."/>
            <person name="Kruys A."/>
            <person name="Hutchinson M.I."/>
            <person name="Powell A.J."/>
            <person name="Barry K."/>
            <person name="Miller A.N."/>
            <person name="Grigoriev I.V."/>
            <person name="Debuchy R."/>
            <person name="Gladieux P."/>
            <person name="Thoren M.H."/>
            <person name="Johannesson H."/>
        </authorList>
    </citation>
    <scope>NUCLEOTIDE SEQUENCE</scope>
    <source>
        <strain evidence="2">SMH4131-1</strain>
    </source>
</reference>
<proteinExistence type="predicted"/>
<accession>A0AAE0J1L2</accession>
<dbReference type="Proteomes" id="UP001286456">
    <property type="component" value="Unassembled WGS sequence"/>
</dbReference>
<reference evidence="2" key="1">
    <citation type="journal article" date="2023" name="Mol. Phylogenet. Evol.">
        <title>Genome-scale phylogeny and comparative genomics of the fungal order Sordariales.</title>
        <authorList>
            <person name="Hensen N."/>
            <person name="Bonometti L."/>
            <person name="Westerberg I."/>
            <person name="Brannstrom I.O."/>
            <person name="Guillou S."/>
            <person name="Cros-Aarteil S."/>
            <person name="Calhoun S."/>
            <person name="Haridas S."/>
            <person name="Kuo A."/>
            <person name="Mondo S."/>
            <person name="Pangilinan J."/>
            <person name="Riley R."/>
            <person name="LaButti K."/>
            <person name="Andreopoulos B."/>
            <person name="Lipzen A."/>
            <person name="Chen C."/>
            <person name="Yan M."/>
            <person name="Daum C."/>
            <person name="Ng V."/>
            <person name="Clum A."/>
            <person name="Steindorff A."/>
            <person name="Ohm R.A."/>
            <person name="Martin F."/>
            <person name="Silar P."/>
            <person name="Natvig D.O."/>
            <person name="Lalanne C."/>
            <person name="Gautier V."/>
            <person name="Ament-Velasquez S.L."/>
            <person name="Kruys A."/>
            <person name="Hutchinson M.I."/>
            <person name="Powell A.J."/>
            <person name="Barry K."/>
            <person name="Miller A.N."/>
            <person name="Grigoriev I.V."/>
            <person name="Debuchy R."/>
            <person name="Gladieux P."/>
            <person name="Hiltunen Thoren M."/>
            <person name="Johannesson H."/>
        </authorList>
    </citation>
    <scope>NUCLEOTIDE SEQUENCE</scope>
    <source>
        <strain evidence="2">SMH4131-1</strain>
    </source>
</reference>
<name>A0AAE0J1L2_9PEZI</name>
<comment type="caution">
    <text evidence="2">The sequence shown here is derived from an EMBL/GenBank/DDBJ whole genome shotgun (WGS) entry which is preliminary data.</text>
</comment>
<sequence>MADYVSAEESMAMAMAEMAALQNAPASPKYEPHDDDDYYDEQKDQYQDQYRQVADEAQPQVKTEDQENVWSTATFMGERATATIADEPAVPTDPARAPGAKSSPPKRKAAEMSTGPLERGGEVVEVLDPHGDLILVIGEERREFLVCSRTLARASPEFEKKCLQNWQVVPREDAPPSAMKKVNLGGFNAEAFHVVLLVIHGAAAQVHRKMHDPKLLHDVICVTHHFDMTNCLAPVAGTWLKRIYKKDVSSYDDIATQLWITHQLGHLRCAKQTVQNMILSARRTLDGKLIGRTAPESKRYEAYTTLQITGLLDDVLKCRNNLVKAMVRRVEKIVTRLSQSPKVPSQADGKTVCRARSTQSRCDSSMLGGLLRAMHAENWKNFDHNSSPERTYKRIMRIATLASSLAEPTSAHRTCDPFGGTWPTLESMVEAEVEKIAWDERGFAERATALGMEKA</sequence>
<dbReference type="EMBL" id="JAUEPO010000001">
    <property type="protein sequence ID" value="KAK3335233.1"/>
    <property type="molecule type" value="Genomic_DNA"/>
</dbReference>
<feature type="region of interest" description="Disordered" evidence="1">
    <location>
        <begin position="82"/>
        <end position="116"/>
    </location>
</feature>
<dbReference type="AlphaFoldDB" id="A0AAE0J1L2"/>
<protein>
    <recommendedName>
        <fullName evidence="4">BTB domain-containing protein</fullName>
    </recommendedName>
</protein>